<proteinExistence type="predicted"/>
<evidence type="ECO:0000313" key="3">
    <source>
        <dbReference type="Proteomes" id="UP000576821"/>
    </source>
</evidence>
<dbReference type="RefSeq" id="WP_279589125.1">
    <property type="nucleotide sequence ID" value="NZ_JAASQR010000001.1"/>
</dbReference>
<dbReference type="EMBL" id="JAASQR010000001">
    <property type="protein sequence ID" value="NIJ15795.1"/>
    <property type="molecule type" value="Genomic_DNA"/>
</dbReference>
<feature type="region of interest" description="Disordered" evidence="1">
    <location>
        <begin position="21"/>
        <end position="43"/>
    </location>
</feature>
<feature type="compositionally biased region" description="Pro residues" evidence="1">
    <location>
        <begin position="33"/>
        <end position="43"/>
    </location>
</feature>
<keyword evidence="3" id="KW-1185">Reference proteome</keyword>
<comment type="caution">
    <text evidence="2">The sequence shown here is derived from an EMBL/GenBank/DDBJ whole genome shotgun (WGS) entry which is preliminary data.</text>
</comment>
<evidence type="ECO:0000256" key="1">
    <source>
        <dbReference type="SAM" id="MobiDB-lite"/>
    </source>
</evidence>
<dbReference type="Proteomes" id="UP000576821">
    <property type="component" value="Unassembled WGS sequence"/>
</dbReference>
<reference evidence="2 3" key="1">
    <citation type="submission" date="2020-03" db="EMBL/GenBank/DDBJ databases">
        <title>Genomic Encyclopedia of Type Strains, Phase IV (KMG-IV): sequencing the most valuable type-strain genomes for metagenomic binning, comparative biology and taxonomic classification.</title>
        <authorList>
            <person name="Goeker M."/>
        </authorList>
    </citation>
    <scope>NUCLEOTIDE SEQUENCE [LARGE SCALE GENOMIC DNA]</scope>
    <source>
        <strain evidence="2 3">DSM 21299</strain>
    </source>
</reference>
<protein>
    <submittedName>
        <fullName evidence="2">Uncharacterized protein</fullName>
    </submittedName>
</protein>
<gene>
    <name evidence="2" type="ORF">FHS54_000744</name>
</gene>
<name>A0A846MDD8_9SPHN</name>
<dbReference type="AlphaFoldDB" id="A0A846MDD8"/>
<accession>A0A846MDD8</accession>
<evidence type="ECO:0000313" key="2">
    <source>
        <dbReference type="EMBL" id="NIJ15795.1"/>
    </source>
</evidence>
<sequence>MTSGPDDRKERLAQALRDNLRRRKAQARAVTTEPPPAKPDPDR</sequence>
<organism evidence="2 3">
    <name type="scientific">Sphingobium vermicomposti</name>
    <dbReference type="NCBI Taxonomy" id="529005"/>
    <lineage>
        <taxon>Bacteria</taxon>
        <taxon>Pseudomonadati</taxon>
        <taxon>Pseudomonadota</taxon>
        <taxon>Alphaproteobacteria</taxon>
        <taxon>Sphingomonadales</taxon>
        <taxon>Sphingomonadaceae</taxon>
        <taxon>Sphingobium</taxon>
    </lineage>
</organism>